<dbReference type="PANTHER" id="PTHR43491">
    <property type="entry name" value="UDP-N-ACETYL-D-MANNOSAMINE DEHYDROGENASE"/>
    <property type="match status" value="1"/>
</dbReference>
<dbReference type="NCBIfam" id="TIGR03026">
    <property type="entry name" value="NDP-sugDHase"/>
    <property type="match status" value="1"/>
</dbReference>
<name>A0A975PDS6_9MICC</name>
<dbReference type="Pfam" id="PF00984">
    <property type="entry name" value="UDPG_MGDP_dh"/>
    <property type="match status" value="1"/>
</dbReference>
<dbReference type="SUPFAM" id="SSF51735">
    <property type="entry name" value="NAD(P)-binding Rossmann-fold domains"/>
    <property type="match status" value="1"/>
</dbReference>
<dbReference type="SUPFAM" id="SSF48179">
    <property type="entry name" value="6-phosphogluconate dehydrogenase C-terminal domain-like"/>
    <property type="match status" value="1"/>
</dbReference>
<feature type="domain" description="UDP-glucose/GDP-mannose dehydrogenase C-terminal" evidence="4">
    <location>
        <begin position="327"/>
        <end position="428"/>
    </location>
</feature>
<dbReference type="InterPro" id="IPR017476">
    <property type="entry name" value="UDP-Glc/GDP-Man"/>
</dbReference>
<dbReference type="GO" id="GO:0051287">
    <property type="term" value="F:NAD binding"/>
    <property type="evidence" value="ECO:0007669"/>
    <property type="project" value="InterPro"/>
</dbReference>
<dbReference type="InterPro" id="IPR008927">
    <property type="entry name" value="6-PGluconate_DH-like_C_sf"/>
</dbReference>
<dbReference type="KEGG" id="asun:KG104_12215"/>
<dbReference type="EC" id="1.1.1.336" evidence="5"/>
<dbReference type="InterPro" id="IPR001732">
    <property type="entry name" value="UDP-Glc/GDP-Man_DH_N"/>
</dbReference>
<dbReference type="GO" id="GO:0000271">
    <property type="term" value="P:polysaccharide biosynthetic process"/>
    <property type="evidence" value="ECO:0007669"/>
    <property type="project" value="InterPro"/>
</dbReference>
<dbReference type="Pfam" id="PF03720">
    <property type="entry name" value="UDPG_MGDP_dh_C"/>
    <property type="match status" value="1"/>
</dbReference>
<dbReference type="InterPro" id="IPR014027">
    <property type="entry name" value="UDP-Glc/GDP-Man_DH_C"/>
</dbReference>
<dbReference type="NCBIfam" id="NF008286">
    <property type="entry name" value="PRK11064.1"/>
    <property type="match status" value="1"/>
</dbReference>
<comment type="similarity">
    <text evidence="3">Belongs to the UDP-glucose/GDP-mannose dehydrogenase family.</text>
</comment>
<dbReference type="SUPFAM" id="SSF52413">
    <property type="entry name" value="UDP-glucose/GDP-mannose dehydrogenase C-terminal domain"/>
    <property type="match status" value="1"/>
</dbReference>
<evidence type="ECO:0000259" key="4">
    <source>
        <dbReference type="SMART" id="SM00984"/>
    </source>
</evidence>
<dbReference type="InterPro" id="IPR036291">
    <property type="entry name" value="NAD(P)-bd_dom_sf"/>
</dbReference>
<evidence type="ECO:0000313" key="5">
    <source>
        <dbReference type="EMBL" id="QWQ35259.1"/>
    </source>
</evidence>
<evidence type="ECO:0000256" key="1">
    <source>
        <dbReference type="ARBA" id="ARBA00023002"/>
    </source>
</evidence>
<gene>
    <name evidence="5" type="primary">wecC</name>
    <name evidence="5" type="ORF">KG104_12215</name>
</gene>
<dbReference type="EMBL" id="CP076456">
    <property type="protein sequence ID" value="QWQ35259.1"/>
    <property type="molecule type" value="Genomic_DNA"/>
</dbReference>
<dbReference type="InterPro" id="IPR036220">
    <property type="entry name" value="UDP-Glc/GDP-Man_DH_C_sf"/>
</dbReference>
<dbReference type="GO" id="GO:0089714">
    <property type="term" value="F:UDP-N-acetyl-D-mannosamine dehydrogenase activity"/>
    <property type="evidence" value="ECO:0007669"/>
    <property type="project" value="UniProtKB-EC"/>
</dbReference>
<sequence>MNTQTYNAGEAATEISTVAVVGLGYIGLPTAAILAGKGLHVIGVDVNPYTVEAVNEGRVPFIEPDLGVHVAGAVSQGHLTAQGSVPEADAYIVAVPTPFQDDKTADLVYVEQAARNIAARIRPGNLVILESTSPPGTTRRMADVILALRPDLSAEANGGKDAVLFAHCPERVLPGKIMIELVTNDRIIGGLTPEAATAAAGLYSTFCQGRIHLTDAATAEMAKLVENAYRDVNIAFANELSVISSNLGIDVWNLIELANHHPRVNILQPGPGVGGHCIAVDPWFIVSADPENSRLIRTAREVNDAKPGHVIAEVLTAVEGIETPVIAALGLAFKANIDDTRESPAVEIVRRLALENPQAQILVGRSFLGATLPDELAPLPNVVSTVTDEAIAAADAVVLLVDHDTFREIRPEQLAGKAVIDTRGFWRTTA</sequence>
<reference evidence="5" key="1">
    <citation type="submission" date="2021-06" db="EMBL/GenBank/DDBJ databases">
        <title>Novel species in genus Arthrobacter.</title>
        <authorList>
            <person name="Zhang G."/>
        </authorList>
    </citation>
    <scope>NUCLEOTIDE SEQUENCE</scope>
    <source>
        <strain evidence="5">Zg-ZUI122</strain>
    </source>
</reference>
<keyword evidence="1 5" id="KW-0560">Oxidoreductase</keyword>
<dbReference type="Gene3D" id="3.40.50.720">
    <property type="entry name" value="NAD(P)-binding Rossmann-like Domain"/>
    <property type="match status" value="2"/>
</dbReference>
<evidence type="ECO:0000256" key="2">
    <source>
        <dbReference type="ARBA" id="ARBA00023027"/>
    </source>
</evidence>
<evidence type="ECO:0000256" key="3">
    <source>
        <dbReference type="PIRNR" id="PIRNR000124"/>
    </source>
</evidence>
<protein>
    <submittedName>
        <fullName evidence="5">UDP-N-acetyl-D-mannosamine dehydrogenase</fullName>
        <ecNumber evidence="5">1.1.1.336</ecNumber>
    </submittedName>
</protein>
<dbReference type="GO" id="GO:0016628">
    <property type="term" value="F:oxidoreductase activity, acting on the CH-CH group of donors, NAD or NADP as acceptor"/>
    <property type="evidence" value="ECO:0007669"/>
    <property type="project" value="InterPro"/>
</dbReference>
<proteinExistence type="inferred from homology"/>
<dbReference type="RefSeq" id="WP_207347161.1">
    <property type="nucleotide sequence ID" value="NZ_CP076456.1"/>
</dbReference>
<dbReference type="InterPro" id="IPR014026">
    <property type="entry name" value="UDP-Glc/GDP-Man_DH_dimer"/>
</dbReference>
<organism evidence="5 6">
    <name type="scientific">Arthrobacter sunyaminii</name>
    <dbReference type="NCBI Taxonomy" id="2816859"/>
    <lineage>
        <taxon>Bacteria</taxon>
        <taxon>Bacillati</taxon>
        <taxon>Actinomycetota</taxon>
        <taxon>Actinomycetes</taxon>
        <taxon>Micrococcales</taxon>
        <taxon>Micrococcaceae</taxon>
        <taxon>Arthrobacter</taxon>
    </lineage>
</organism>
<dbReference type="SMART" id="SM00984">
    <property type="entry name" value="UDPG_MGDP_dh_C"/>
    <property type="match status" value="1"/>
</dbReference>
<accession>A0A975PDS6</accession>
<keyword evidence="6" id="KW-1185">Reference proteome</keyword>
<evidence type="ECO:0000313" key="6">
    <source>
        <dbReference type="Proteomes" id="UP000680588"/>
    </source>
</evidence>
<dbReference type="PIRSF" id="PIRSF500136">
    <property type="entry name" value="UDP_ManNAc_DH"/>
    <property type="match status" value="1"/>
</dbReference>
<dbReference type="AlphaFoldDB" id="A0A975PDS6"/>
<dbReference type="PANTHER" id="PTHR43491:SF1">
    <property type="entry name" value="UDP-N-ACETYL-D-MANNOSAMINE DEHYDROGENASE"/>
    <property type="match status" value="1"/>
</dbReference>
<dbReference type="Proteomes" id="UP000680588">
    <property type="component" value="Chromosome"/>
</dbReference>
<keyword evidence="2" id="KW-0520">NAD</keyword>
<dbReference type="PIRSF" id="PIRSF000124">
    <property type="entry name" value="UDPglc_GDPman_dh"/>
    <property type="match status" value="1"/>
</dbReference>
<dbReference type="Pfam" id="PF03721">
    <property type="entry name" value="UDPG_MGDP_dh_N"/>
    <property type="match status" value="1"/>
</dbReference>
<dbReference type="InterPro" id="IPR028359">
    <property type="entry name" value="UDP_ManNAc/GlcNAc_DH"/>
</dbReference>